<evidence type="ECO:0000313" key="2">
    <source>
        <dbReference type="Proteomes" id="UP000031737"/>
    </source>
</evidence>
<reference evidence="1 2" key="1">
    <citation type="submission" date="2013-07" db="EMBL/GenBank/DDBJ databases">
        <authorList>
            <person name="Stoco P.H."/>
            <person name="Wagner G."/>
            <person name="Gerber A."/>
            <person name="Zaha A."/>
            <person name="Thompson C."/>
            <person name="Bartholomeu D.C."/>
            <person name="Luckemeyer D.D."/>
            <person name="Bahia D."/>
            <person name="Loreto E."/>
            <person name="Prestes E.B."/>
            <person name="Lima F.M."/>
            <person name="Rodrigues-Luiz G."/>
            <person name="Vallejo G.A."/>
            <person name="Filho J.F."/>
            <person name="Monteiro K.M."/>
            <person name="Tyler K.M."/>
            <person name="de Almeida L.G."/>
            <person name="Ortiz M.F."/>
            <person name="Siervo M.A."/>
            <person name="de Moraes M.H."/>
            <person name="Cunha O.L."/>
            <person name="Mendonca-Neto R."/>
            <person name="Silva R."/>
            <person name="Teixeira S.M."/>
            <person name="Murta S.M."/>
            <person name="Sincero T.C."/>
            <person name="Mendes T.A."/>
            <person name="Urmenyi T.P."/>
            <person name="Silva V.G."/>
            <person name="da Rocha W.D."/>
            <person name="Andersson B."/>
            <person name="Romanha A.J."/>
            <person name="Steindel M."/>
            <person name="de Vasconcelos A.T."/>
            <person name="Grisard E.C."/>
        </authorList>
    </citation>
    <scope>NUCLEOTIDE SEQUENCE [LARGE SCALE GENOMIC DNA]</scope>
    <source>
        <strain evidence="1 2">SC58</strain>
    </source>
</reference>
<proteinExistence type="predicted"/>
<accession>A0A061ITK8</accession>
<protein>
    <submittedName>
        <fullName evidence="1">Uncharacterized protein</fullName>
    </submittedName>
</protein>
<name>A0A061ITK8_TRYRA</name>
<organism evidence="1 2">
    <name type="scientific">Trypanosoma rangeli SC58</name>
    <dbReference type="NCBI Taxonomy" id="429131"/>
    <lineage>
        <taxon>Eukaryota</taxon>
        <taxon>Discoba</taxon>
        <taxon>Euglenozoa</taxon>
        <taxon>Kinetoplastea</taxon>
        <taxon>Metakinetoplastina</taxon>
        <taxon>Trypanosomatida</taxon>
        <taxon>Trypanosomatidae</taxon>
        <taxon>Trypanosoma</taxon>
        <taxon>Herpetosoma</taxon>
    </lineage>
</organism>
<gene>
    <name evidence="1" type="ORF">TRSC58_07302</name>
</gene>
<comment type="caution">
    <text evidence="1">The sequence shown here is derived from an EMBL/GenBank/DDBJ whole genome shotgun (WGS) entry which is preliminary data.</text>
</comment>
<dbReference type="Proteomes" id="UP000031737">
    <property type="component" value="Unassembled WGS sequence"/>
</dbReference>
<dbReference type="AlphaFoldDB" id="A0A061ITK8"/>
<sequence length="88" mass="9828">MQNFFFLLVGVCEGCLFWLYGCRIRQRQNSCMLSASSQSCHYTQCVTKGTFGKSGNPAQLSPLRLVREGGGRVRGQGAQISFFLSVRR</sequence>
<dbReference type="EMBL" id="AUPL01007397">
    <property type="protein sequence ID" value="ESL05091.1"/>
    <property type="molecule type" value="Genomic_DNA"/>
</dbReference>
<dbReference type="VEuPathDB" id="TriTrypDB:TRSC58_07302"/>
<keyword evidence="2" id="KW-1185">Reference proteome</keyword>
<evidence type="ECO:0000313" key="1">
    <source>
        <dbReference type="EMBL" id="ESL05091.1"/>
    </source>
</evidence>